<name>A0ABW3IU60_9RHOB</name>
<protein>
    <recommendedName>
        <fullName evidence="3">STAS/SEC14 domain-containing protein</fullName>
    </recommendedName>
</protein>
<keyword evidence="2" id="KW-1185">Reference proteome</keyword>
<evidence type="ECO:0000313" key="1">
    <source>
        <dbReference type="EMBL" id="MFD0981697.1"/>
    </source>
</evidence>
<evidence type="ECO:0008006" key="3">
    <source>
        <dbReference type="Google" id="ProtNLM"/>
    </source>
</evidence>
<reference evidence="2" key="1">
    <citation type="journal article" date="2019" name="Int. J. Syst. Evol. Microbiol.">
        <title>The Global Catalogue of Microorganisms (GCM) 10K type strain sequencing project: providing services to taxonomists for standard genome sequencing and annotation.</title>
        <authorList>
            <consortium name="The Broad Institute Genomics Platform"/>
            <consortium name="The Broad Institute Genome Sequencing Center for Infectious Disease"/>
            <person name="Wu L."/>
            <person name="Ma J."/>
        </authorList>
    </citation>
    <scope>NUCLEOTIDE SEQUENCE [LARGE SCALE GENOMIC DNA]</scope>
    <source>
        <strain evidence="2">CCUG 60524</strain>
    </source>
</reference>
<comment type="caution">
    <text evidence="1">The sequence shown here is derived from an EMBL/GenBank/DDBJ whole genome shotgun (WGS) entry which is preliminary data.</text>
</comment>
<organism evidence="1 2">
    <name type="scientific">Tropicimonas aquimaris</name>
    <dbReference type="NCBI Taxonomy" id="914152"/>
    <lineage>
        <taxon>Bacteria</taxon>
        <taxon>Pseudomonadati</taxon>
        <taxon>Pseudomonadota</taxon>
        <taxon>Alphaproteobacteria</taxon>
        <taxon>Rhodobacterales</taxon>
        <taxon>Roseobacteraceae</taxon>
        <taxon>Tropicimonas</taxon>
    </lineage>
</organism>
<dbReference type="EMBL" id="JBHTJT010000046">
    <property type="protein sequence ID" value="MFD0981697.1"/>
    <property type="molecule type" value="Genomic_DNA"/>
</dbReference>
<gene>
    <name evidence="1" type="ORF">ACFQ2S_18850</name>
</gene>
<accession>A0ABW3IU60</accession>
<evidence type="ECO:0000313" key="2">
    <source>
        <dbReference type="Proteomes" id="UP001597108"/>
    </source>
</evidence>
<dbReference type="RefSeq" id="WP_386076859.1">
    <property type="nucleotide sequence ID" value="NZ_JBHTJT010000046.1"/>
</dbReference>
<dbReference type="Proteomes" id="UP001597108">
    <property type="component" value="Unassembled WGS sequence"/>
</dbReference>
<proteinExistence type="predicted"/>
<sequence>MPCRHRIFEDLRLIAIRYDGHVTLEEHRALEMSIVGDPAFRVDLLRLSDCSRLTETDLGLTDFMPFLDRLQARAAGMEGRARWALFAPTDLSFGMAHIWQSLLETCPAFDVRIFADVREILDFLDLDRPGMAERLELDESAGCP</sequence>